<comment type="caution">
    <text evidence="1">The sequence shown here is derived from an EMBL/GenBank/DDBJ whole genome shotgun (WGS) entry which is preliminary data.</text>
</comment>
<sequence>MQAITAKELEYIADSMSNEDLLIKQCAIGAATITNQQLRQACSHMVDVHTQHYNTLLSSLQQHQPLAPAQPQA</sequence>
<gene>
    <name evidence="1" type="ORF">DFP98_11882</name>
</gene>
<evidence type="ECO:0000313" key="2">
    <source>
        <dbReference type="Proteomes" id="UP000256977"/>
    </source>
</evidence>
<organism evidence="1 2">
    <name type="scientific">Cohnella phaseoli</name>
    <dbReference type="NCBI Taxonomy" id="456490"/>
    <lineage>
        <taxon>Bacteria</taxon>
        <taxon>Bacillati</taxon>
        <taxon>Bacillota</taxon>
        <taxon>Bacilli</taxon>
        <taxon>Bacillales</taxon>
        <taxon>Paenibacillaceae</taxon>
        <taxon>Cohnella</taxon>
    </lineage>
</organism>
<evidence type="ECO:0000313" key="1">
    <source>
        <dbReference type="EMBL" id="RED66459.1"/>
    </source>
</evidence>
<reference evidence="1 2" key="1">
    <citation type="submission" date="2018-07" db="EMBL/GenBank/DDBJ databases">
        <title>Genomic Encyclopedia of Type Strains, Phase III (KMG-III): the genomes of soil and plant-associated and newly described type strains.</title>
        <authorList>
            <person name="Whitman W."/>
        </authorList>
    </citation>
    <scope>NUCLEOTIDE SEQUENCE [LARGE SCALE GENOMIC DNA]</scope>
    <source>
        <strain evidence="1 2">CECT 7287</strain>
    </source>
</reference>
<dbReference type="OrthoDB" id="2382349at2"/>
<proteinExistence type="predicted"/>
<evidence type="ECO:0008006" key="3">
    <source>
        <dbReference type="Google" id="ProtNLM"/>
    </source>
</evidence>
<dbReference type="AlphaFoldDB" id="A0A3D9IY72"/>
<dbReference type="EMBL" id="QRDZ01000018">
    <property type="protein sequence ID" value="RED66459.1"/>
    <property type="molecule type" value="Genomic_DNA"/>
</dbReference>
<dbReference type="Proteomes" id="UP000256977">
    <property type="component" value="Unassembled WGS sequence"/>
</dbReference>
<name>A0A3D9IY72_9BACL</name>
<keyword evidence="2" id="KW-1185">Reference proteome</keyword>
<dbReference type="RefSeq" id="WP_116062691.1">
    <property type="nucleotide sequence ID" value="NZ_QRDZ01000018.1"/>
</dbReference>
<protein>
    <recommendedName>
        <fullName evidence="3">Coat F domain-containing protein</fullName>
    </recommendedName>
</protein>
<accession>A0A3D9IY72</accession>